<dbReference type="InterPro" id="IPR038870">
    <property type="entry name" value="UBAP1"/>
</dbReference>
<dbReference type="OrthoDB" id="2018023at2759"/>
<feature type="region of interest" description="Disordered" evidence="1">
    <location>
        <begin position="355"/>
        <end position="374"/>
    </location>
</feature>
<evidence type="ECO:0000256" key="1">
    <source>
        <dbReference type="SAM" id="MobiDB-lite"/>
    </source>
</evidence>
<sequence length="498" mass="56611">MSYSQPNYMEDVPVKISEKYKPPPKISLPQSIVQRLLPTDVLEQTNYDFNLERNVLGKIAEWKTVRNRDQSERRDRIRQRQLERQQMVDERQKQLLTAVSYPNAEDLSDDETVPTIVPNNLSEPPANELRFSSPNFDTILMPTVMPGCEAAYDKQTTNFSHLSNPFRSSNSSSKINYSDFENDTSSPFDSVELKTINDLDILAQVLNTLQSNETPTPETSTESNTSSDNTPIQQNNILPIDNTNDPIGGLYQRPSNAYGSMISNQTDRLAEFPRYASTYQSNENYYHFDNRNKPMPHLTNAVDVLPTSAIPNTDFYYNYNSPTLATNSYNLSNHNYNVHVGYHMNNIHSSTPTYNYSSSMSSGHLEKSKSKSVPDILKELNDELSDSEMKRQRNNSQSIASPKDAKLPPHNPAAKFDAAFHNLPIASQKLIKNISSMGFDHNRVLRIFDKLGCDDKKIVEHLIPLCELLDLGFEETKISDALIRFDNDKDKALDYLIS</sequence>
<dbReference type="InterPro" id="IPR009060">
    <property type="entry name" value="UBA-like_sf"/>
</dbReference>
<dbReference type="CDD" id="cd14316">
    <property type="entry name" value="UBA2_UBAP1_like"/>
    <property type="match status" value="1"/>
</dbReference>
<evidence type="ECO:0000313" key="4">
    <source>
        <dbReference type="EMBL" id="KAJ6636157.1"/>
    </source>
</evidence>
<dbReference type="PROSITE" id="PS50030">
    <property type="entry name" value="UBA"/>
    <property type="match status" value="1"/>
</dbReference>
<dbReference type="InterPro" id="IPR023340">
    <property type="entry name" value="UMA"/>
</dbReference>
<evidence type="ECO:0000259" key="3">
    <source>
        <dbReference type="PROSITE" id="PS51497"/>
    </source>
</evidence>
<reference evidence="4" key="1">
    <citation type="submission" date="2022-07" db="EMBL/GenBank/DDBJ databases">
        <authorList>
            <person name="Trinca V."/>
            <person name="Uliana J.V.C."/>
            <person name="Torres T.T."/>
            <person name="Ward R.J."/>
            <person name="Monesi N."/>
        </authorList>
    </citation>
    <scope>NUCLEOTIDE SEQUENCE</scope>
    <source>
        <strain evidence="4">HSMRA1968</strain>
        <tissue evidence="4">Whole embryos</tissue>
    </source>
</reference>
<proteinExistence type="predicted"/>
<dbReference type="GO" id="GO:0043162">
    <property type="term" value="P:ubiquitin-dependent protein catabolic process via the multivesicular body sorting pathway"/>
    <property type="evidence" value="ECO:0007669"/>
    <property type="project" value="InterPro"/>
</dbReference>
<dbReference type="PANTHER" id="PTHR15960:SF5">
    <property type="entry name" value="LD44032P"/>
    <property type="match status" value="1"/>
</dbReference>
<dbReference type="PANTHER" id="PTHR15960">
    <property type="entry name" value="LD44032P"/>
    <property type="match status" value="1"/>
</dbReference>
<accession>A0A9Q0MTN9</accession>
<organism evidence="4 5">
    <name type="scientific">Pseudolycoriella hygida</name>
    <dbReference type="NCBI Taxonomy" id="35572"/>
    <lineage>
        <taxon>Eukaryota</taxon>
        <taxon>Metazoa</taxon>
        <taxon>Ecdysozoa</taxon>
        <taxon>Arthropoda</taxon>
        <taxon>Hexapoda</taxon>
        <taxon>Insecta</taxon>
        <taxon>Pterygota</taxon>
        <taxon>Neoptera</taxon>
        <taxon>Endopterygota</taxon>
        <taxon>Diptera</taxon>
        <taxon>Nematocera</taxon>
        <taxon>Sciaroidea</taxon>
        <taxon>Sciaridae</taxon>
        <taxon>Pseudolycoriella</taxon>
    </lineage>
</organism>
<evidence type="ECO:0000313" key="5">
    <source>
        <dbReference type="Proteomes" id="UP001151699"/>
    </source>
</evidence>
<feature type="domain" description="UMA" evidence="3">
    <location>
        <begin position="9"/>
        <end position="56"/>
    </location>
</feature>
<name>A0A9Q0MTN9_9DIPT</name>
<evidence type="ECO:0000259" key="2">
    <source>
        <dbReference type="PROSITE" id="PS50030"/>
    </source>
</evidence>
<dbReference type="EMBL" id="WJQU01000004">
    <property type="protein sequence ID" value="KAJ6636157.1"/>
    <property type="molecule type" value="Genomic_DNA"/>
</dbReference>
<gene>
    <name evidence="4" type="primary">Ubap1</name>
    <name evidence="4" type="ORF">Bhyg_14744</name>
</gene>
<protein>
    <submittedName>
        <fullName evidence="4">Ubiquitin-associated protein 1</fullName>
    </submittedName>
</protein>
<feature type="domain" description="UBA" evidence="2">
    <location>
        <begin position="457"/>
        <end position="498"/>
    </location>
</feature>
<keyword evidence="5" id="KW-1185">Reference proteome</keyword>
<dbReference type="Proteomes" id="UP001151699">
    <property type="component" value="Chromosome C"/>
</dbReference>
<comment type="caution">
    <text evidence="4">The sequence shown here is derived from an EMBL/GenBank/DDBJ whole genome shotgun (WGS) entry which is preliminary data.</text>
</comment>
<dbReference type="PROSITE" id="PS51497">
    <property type="entry name" value="UMA"/>
    <property type="match status" value="1"/>
</dbReference>
<dbReference type="Gene3D" id="1.20.120.1920">
    <property type="entry name" value="UBAP1 SOUBA domain"/>
    <property type="match status" value="1"/>
</dbReference>
<dbReference type="AlphaFoldDB" id="A0A9Q0MTN9"/>
<feature type="region of interest" description="Disordered" evidence="1">
    <location>
        <begin position="209"/>
        <end position="240"/>
    </location>
</feature>
<feature type="compositionally biased region" description="Low complexity" evidence="1">
    <location>
        <begin position="211"/>
        <end position="231"/>
    </location>
</feature>
<dbReference type="InterPro" id="IPR042575">
    <property type="entry name" value="UBAP1_C"/>
</dbReference>
<dbReference type="GO" id="GO:0043130">
    <property type="term" value="F:ubiquitin binding"/>
    <property type="evidence" value="ECO:0007669"/>
    <property type="project" value="InterPro"/>
</dbReference>
<feature type="region of interest" description="Disordered" evidence="1">
    <location>
        <begin position="384"/>
        <end position="411"/>
    </location>
</feature>
<dbReference type="GO" id="GO:0000813">
    <property type="term" value="C:ESCRT I complex"/>
    <property type="evidence" value="ECO:0007669"/>
    <property type="project" value="InterPro"/>
</dbReference>
<dbReference type="SUPFAM" id="SSF46934">
    <property type="entry name" value="UBA-like"/>
    <property type="match status" value="1"/>
</dbReference>
<dbReference type="InterPro" id="IPR015940">
    <property type="entry name" value="UBA"/>
</dbReference>